<organism evidence="5 6">
    <name type="scientific">Lasallia pustulata</name>
    <dbReference type="NCBI Taxonomy" id="136370"/>
    <lineage>
        <taxon>Eukaryota</taxon>
        <taxon>Fungi</taxon>
        <taxon>Dikarya</taxon>
        <taxon>Ascomycota</taxon>
        <taxon>Pezizomycotina</taxon>
        <taxon>Lecanoromycetes</taxon>
        <taxon>OSLEUM clade</taxon>
        <taxon>Umbilicariomycetidae</taxon>
        <taxon>Umbilicariales</taxon>
        <taxon>Umbilicariaceae</taxon>
        <taxon>Lasallia</taxon>
    </lineage>
</organism>
<feature type="compositionally biased region" description="Low complexity" evidence="1">
    <location>
        <begin position="200"/>
        <end position="209"/>
    </location>
</feature>
<accession>A0A5M8PL62</accession>
<evidence type="ECO:0000313" key="6">
    <source>
        <dbReference type="Proteomes" id="UP000324767"/>
    </source>
</evidence>
<feature type="compositionally biased region" description="Polar residues" evidence="1">
    <location>
        <begin position="1270"/>
        <end position="1281"/>
    </location>
</feature>
<feature type="domain" description="Csf1 C-terminal region" evidence="4">
    <location>
        <begin position="2517"/>
        <end position="3256"/>
    </location>
</feature>
<dbReference type="InterPro" id="IPR048636">
    <property type="entry name" value="Csf1_N"/>
</dbReference>
<dbReference type="OrthoDB" id="10051416at2759"/>
<evidence type="ECO:0000259" key="4">
    <source>
        <dbReference type="Pfam" id="PF25038"/>
    </source>
</evidence>
<feature type="transmembrane region" description="Helical" evidence="2">
    <location>
        <begin position="17"/>
        <end position="38"/>
    </location>
</feature>
<dbReference type="GO" id="GO:0006113">
    <property type="term" value="P:fermentation"/>
    <property type="evidence" value="ECO:0007669"/>
    <property type="project" value="InterPro"/>
</dbReference>
<feature type="region of interest" description="Disordered" evidence="1">
    <location>
        <begin position="112"/>
        <end position="145"/>
    </location>
</feature>
<dbReference type="Pfam" id="PF21678">
    <property type="entry name" value="Csf1_N"/>
    <property type="match status" value="1"/>
</dbReference>
<dbReference type="EMBL" id="VXIT01000010">
    <property type="protein sequence ID" value="KAA6409685.1"/>
    <property type="molecule type" value="Genomic_DNA"/>
</dbReference>
<comment type="caution">
    <text evidence="5">The sequence shown here is derived from an EMBL/GenBank/DDBJ whole genome shotgun (WGS) entry which is preliminary data.</text>
</comment>
<dbReference type="Proteomes" id="UP000324767">
    <property type="component" value="Unassembled WGS sequence"/>
</dbReference>
<feature type="compositionally biased region" description="Basic and acidic residues" evidence="1">
    <location>
        <begin position="3165"/>
        <end position="3177"/>
    </location>
</feature>
<evidence type="ECO:0000259" key="3">
    <source>
        <dbReference type="Pfam" id="PF21678"/>
    </source>
</evidence>
<dbReference type="PANTHER" id="PTHR32085:SF3">
    <property type="entry name" value="PROTEIN CSF1"/>
    <property type="match status" value="1"/>
</dbReference>
<keyword evidence="2" id="KW-0812">Transmembrane</keyword>
<evidence type="ECO:0000313" key="5">
    <source>
        <dbReference type="EMBL" id="KAA6409685.1"/>
    </source>
</evidence>
<sequence length="3257" mass="362571">MAGLTPQSLTPGHSFNWVFFIELLVCGILTLFFLFYFNRLFATLVSYAVRAYTWHKYRVYVDIQALQISLLGGRVFFKGVRYHGDNETILVHDGYITWQYWLRRVKTVDCGSRKTRSKSPTSASDGLSKEESPSRHASAGEKGGSKGFDGLPCRVLIIARGVEWFIYNRTPAYDNILNSTPGLREATRAANNDNQPQNASHEGSSQSQEEISEKELGYKSRSPTWLDPKSLDDFGDKTNIEGSRPMSAESLDPVVGSQRGGDAYTIPRILKVLPIQVECSKGAIVLGNENTRSVLVAKFESAVGQFGANTCRSIDRYKQTINFDFTHPVIQLKPNGDFREFQLSAGKRNMRIDENTPKNRTYYHWDYHHRKRKLWHSMRELVPYFQSSVDSLGGQETARSARGVGLPTTRTGVPGHDRWLGLTRYLDDDDEKMEQERWKAIEYGKFSTILDSPSIGLSYYWDVPGVVPQRSQNRVRPYPTFGDDINGDVPPEYGIDLRVRGGDVNYGPWADRQRADLQTVFFPSIYQDATSASPLQPGQIRVSTVFKVVLEIEQETTLRIPTREDSKDWKWKGRHGTTGESDAKRKAKKKFSRMKKGDKALPSADVRPFGWLDVKVLPDSTVSYTMDMVARETGFSNRLVLDLRGPEMSSSVNHGLLWRSKSQNISCDLSFPLGWNAPRKWKFDVHSDGLDLFILRDHIFLLTDLVNDWASGPPGDFYTFTPFHYEISLRFANFRLYLNANDSNIINDPSNVNENTFIVIWGEELVAAVGIPLDTYRPARNQVTFEADARDGGFQLRTPIWNTQHSFLESSAVASMKDLRLDGSYNYYTTTSPTLTDTVLLNIYGATPSINLHGFLVRYFMKLKDNYFGEDLHFHTLEEYQDHIVGTRGNNDAAADEVKHGRLSNDLDVILAVNATDASAMLPANLYSATENTRIDIPSIEADLRFTNYYMDLEATFSPLTLCRVRPDKESMTGSEPDSNTQVFIDGARINGHRLFGLPPTEPTYLCNWDFAVGSITGECSSDFLQSLSIALRCFTFSFSDDENALPLLHPTALHDVTFLRAKVLPTRVWLHVGQTALLFSAEELKVDFNDWAGSRFSDRLHLFVPALTLAIVDARTANRHRGRDHPAVVTHAYIQTTVDVRMVQQKRGFSKDREMQQEHIRLHDLRTSRTLWLLHGSESLPVPRSSNHRNQIKRPAMPYPPMPEPVLYPPMSDASMSASASSSQSRNRISSRKSSFISTSSIQRKRRSTPRSSSSRFRSVGSDDIGLPSRSQSAIRNAKTTDLHQPGSIIPSIRQMSFHSPSVRPERGKKCLPPSSITFSSPYIVPYFPLHMVDPDLEQVPSTLEEANNQEDLTNKDDSGCEWTPTLDEKSVHTSFLARLVSGLTAYCTPDAFYSVVELLSLLQPRDPVSALDTLQMDVLTEVFALAGNLGKPGGSSDIGLQIPYIHLRIKNTHRHGPRTIPEQDYYDLVAQKFAITARSTIKAHSERETRLDDQFSLHVSLDHVGIAAKECIEGISKSQASVHADLYDLVAWSVSGNSSSGSVQFKEVQIVSTSRKVEYLASLVHRTTTIIDDVFHRFLDVIEEDGRRRRYLVLLLTTAGIDTPDPPCLTGASYVLRSITDHPRTTDSWKMMAHLRFIYQHMTLGQQDDILKQCFTGSKRCPDDAEARVIESFDQWRTWDLAHAKKSLLVQKVYGSLVENSDTQVGKPGIMNAALKAGKIHLVIDPGPKQNEIAINTMVVGIALNQPLMAREGFPIWTSSSAKTSMIQIHCLKTTTRLNWELCELVEDILRLFNEYPVKVTTEGDQARPSSSTAREEHHLHVVVASETNMISLSTINLKFLSLAKGIKTSFVMSAHQEGRSRIAANFLISADAVTSEVLGRSKLLTVHNLKRPTTYVFVDSKPTGEAVTRTWKAACASQSSSFEIREDLLGLLESVDLVLGDEVAYILELVQSLRPTAANSQVGMDSDGLATVNRIYIALFVDAYSISLALLPSLSYVISGSIARASLAKKEGSQMLVDLDLKEHSHAFVARTNATHREISSLRMPPINGRVVASSTAGQPSMVLCIAIERVIFDAAAIHAILSTINRSEIASLFNGAIKDCASIKDHGRALFNERAHVPERKTSESQLPLLYNGQITLEGLDILATTPSLQPDAPSARLKFDLGLVQMKITNRSSDSGSRLDYAGCELFMREMRLDLIRPDGVEFKPCGDVTFGIVFKATSKVNRAGELVRSYQARSNGLEINLFAETASIGVNILGQLQDRMKALDFSREIESLQRLGRWNPRLDVAGSELEILDSQRNDDAVPASLFRSMYSLEMTNIQISWNIGELAHLSPAREPEDLVLSFKKIDLSTRKDNAARLIIEDFQLQMVPTSSSKKNRSLNSALLPEVVFNVAYLSTAKDRRFAFQAAGKSLDLRLTSQFILPASDLQRSIALASGNLRAATASWDDSPTPNGVQRKTLFGEKKLASLLMDADFAGAVVYIQGRRVSDPQSAAMAILRSSRPPQHGRYGQFTQDDASSSTTLRAPGIALKVQYKDTNDKDPSLNAEMKVASSSNVLYPTVVPIIMDISSAVKEVVGEPDETDQVLVPKPASTKFLDEETLRTADPSAILGRCRLNLGLRICKQEFTLSCQPIARVAANARFEDIYITVSTVQSADQGRLFAISAAFTHLQMSVQHVYSRESTGTFDIQSIVLSLMNSKHVSAANGLSVMLKISPMKATINAKQLQDFLLFREIWLPSEIRHSASARTPSPSSEPQAFMVQRYQQVASAGAFPWNATIFITELDVSLDLGQGLGKCTFVITNFWVSSKKSSDWEQNLCSGFDKVSIESAGRMSGFVELQKLRLRTSIEWPEREQARNQTPLIQASLGFDRLRVKAAFDYQAFLVADVECFEFLMYNVREARQASGDRLVGLLDGDKVQVFFTTTSASQGVALYQAIQRLVQEKQVAYEASLRDTEKFLRRKSTVNPIAMRAVAKEAPQVDEKGSKIPIQLHTDVVVTLKAVRVGAFPSTFFDNQIFKLEALDASARFAVALEKGRIHSGLGLTLGQLRIALAGVSKPNVPKTLGDVLIDDVVSYATGALGGTILRVPKVVATMQTWQSPASTEIEYIFKSLFEGKVDVGWNYSRISFIRGMWATHSRALAHRLGKPLAQSAVQIRGGPQPEGEGRAEGAPTDRKSEKITAVVNVPQSKYQYTALEPAIIETPQLRDMGEATPPLEWIGLHRDRLPNLTHQIVIVSLLEVAKEVEDAYSKILGSS</sequence>
<evidence type="ECO:0008006" key="7">
    <source>
        <dbReference type="Google" id="ProtNLM"/>
    </source>
</evidence>
<name>A0A5M8PL62_9LECA</name>
<feature type="region of interest" description="Disordered" evidence="1">
    <location>
        <begin position="3157"/>
        <end position="3177"/>
    </location>
</feature>
<evidence type="ECO:0000256" key="1">
    <source>
        <dbReference type="SAM" id="MobiDB-lite"/>
    </source>
</evidence>
<keyword evidence="2" id="KW-1133">Transmembrane helix</keyword>
<protein>
    <recommendedName>
        <fullName evidence="7">Protein CSF1</fullName>
    </recommendedName>
</protein>
<dbReference type="GO" id="GO:0016020">
    <property type="term" value="C:membrane"/>
    <property type="evidence" value="ECO:0007669"/>
    <property type="project" value="InterPro"/>
</dbReference>
<dbReference type="InterPro" id="IPR056779">
    <property type="entry name" value="Csf1_C"/>
</dbReference>
<proteinExistence type="predicted"/>
<dbReference type="PANTHER" id="PTHR32085">
    <property type="entry name" value="PROTEIN CSF1"/>
    <property type="match status" value="1"/>
</dbReference>
<feature type="compositionally biased region" description="Low complexity" evidence="1">
    <location>
        <begin position="1210"/>
        <end position="1243"/>
    </location>
</feature>
<feature type="region of interest" description="Disordered" evidence="1">
    <location>
        <begin position="191"/>
        <end position="222"/>
    </location>
</feature>
<evidence type="ECO:0000256" key="2">
    <source>
        <dbReference type="SAM" id="Phobius"/>
    </source>
</evidence>
<feature type="region of interest" description="Disordered" evidence="1">
    <location>
        <begin position="568"/>
        <end position="594"/>
    </location>
</feature>
<feature type="compositionally biased region" description="Basic residues" evidence="1">
    <location>
        <begin position="585"/>
        <end position="594"/>
    </location>
</feature>
<reference evidence="5 6" key="1">
    <citation type="submission" date="2019-09" db="EMBL/GenBank/DDBJ databases">
        <title>The hologenome of the rock-dwelling lichen Lasallia pustulata.</title>
        <authorList>
            <person name="Greshake Tzovaras B."/>
            <person name="Segers F."/>
            <person name="Bicker A."/>
            <person name="Dal Grande F."/>
            <person name="Otte J."/>
            <person name="Hankeln T."/>
            <person name="Schmitt I."/>
            <person name="Ebersberger I."/>
        </authorList>
    </citation>
    <scope>NUCLEOTIDE SEQUENCE [LARGE SCALE GENOMIC DNA]</scope>
    <source>
        <strain evidence="5">A1-1</strain>
    </source>
</reference>
<feature type="compositionally biased region" description="Pro residues" evidence="1">
    <location>
        <begin position="1198"/>
        <end position="1209"/>
    </location>
</feature>
<feature type="compositionally biased region" description="Low complexity" evidence="1">
    <location>
        <begin position="1251"/>
        <end position="1260"/>
    </location>
</feature>
<feature type="domain" description="Csf1 N-terminal" evidence="3">
    <location>
        <begin position="31"/>
        <end position="893"/>
    </location>
</feature>
<keyword evidence="2" id="KW-0472">Membrane</keyword>
<dbReference type="InterPro" id="IPR029636">
    <property type="entry name" value="Csf1"/>
</dbReference>
<feature type="transmembrane region" description="Helical" evidence="2">
    <location>
        <begin position="59"/>
        <end position="77"/>
    </location>
</feature>
<gene>
    <name evidence="5" type="ORF">FRX48_06297</name>
</gene>
<feature type="region of interest" description="Disordered" evidence="1">
    <location>
        <begin position="1179"/>
        <end position="1291"/>
    </location>
</feature>
<dbReference type="Pfam" id="PF25038">
    <property type="entry name" value="Csf1_C"/>
    <property type="match status" value="1"/>
</dbReference>